<keyword evidence="6 12" id="KW-0547">Nucleotide-binding</keyword>
<reference evidence="15" key="1">
    <citation type="journal article" date="2019" name="Int. J. Syst. Evol. Microbiol.">
        <title>The Global Catalogue of Microorganisms (GCM) 10K type strain sequencing project: providing services to taxonomists for standard genome sequencing and annotation.</title>
        <authorList>
            <consortium name="The Broad Institute Genomics Platform"/>
            <consortium name="The Broad Institute Genome Sequencing Center for Infectious Disease"/>
            <person name="Wu L."/>
            <person name="Ma J."/>
        </authorList>
    </citation>
    <scope>NUCLEOTIDE SEQUENCE [LARGE SCALE GENOMIC DNA]</scope>
    <source>
        <strain evidence="15">CCUG 30340</strain>
    </source>
</reference>
<feature type="binding site" evidence="12">
    <location>
        <begin position="39"/>
        <end position="43"/>
    </location>
    <ligand>
        <name>substrate</name>
    </ligand>
</feature>
<evidence type="ECO:0000256" key="3">
    <source>
        <dbReference type="ARBA" id="ARBA00016943"/>
    </source>
</evidence>
<feature type="binding site" evidence="12">
    <location>
        <position position="294"/>
    </location>
    <ligand>
        <name>ATP</name>
        <dbReference type="ChEBI" id="CHEBI:30616"/>
    </ligand>
</feature>
<dbReference type="PANTHER" id="PTHR10584">
    <property type="entry name" value="SUGAR KINASE"/>
    <property type="match status" value="1"/>
</dbReference>
<feature type="binding site" evidence="12">
    <location>
        <position position="139"/>
    </location>
    <ligand>
        <name>substrate</name>
    </ligand>
</feature>
<dbReference type="InterPro" id="IPR011611">
    <property type="entry name" value="PfkB_dom"/>
</dbReference>
<protein>
    <recommendedName>
        <fullName evidence="3 12">Ribokinase</fullName>
        <shortName evidence="12">RK</shortName>
        <ecNumber evidence="2 12">2.7.1.15</ecNumber>
    </recommendedName>
</protein>
<proteinExistence type="inferred from homology"/>
<keyword evidence="7 12" id="KW-0418">Kinase</keyword>
<feature type="binding site" evidence="12">
    <location>
        <position position="303"/>
    </location>
    <ligand>
        <name>K(+)</name>
        <dbReference type="ChEBI" id="CHEBI:29103"/>
    </ligand>
</feature>
<evidence type="ECO:0000256" key="9">
    <source>
        <dbReference type="ARBA" id="ARBA00022842"/>
    </source>
</evidence>
<dbReference type="Proteomes" id="UP001595886">
    <property type="component" value="Unassembled WGS sequence"/>
</dbReference>
<dbReference type="InterPro" id="IPR002139">
    <property type="entry name" value="Ribo/fructo_kinase"/>
</dbReference>
<name>A0ABV9QQN2_9GAMM</name>
<comment type="similarity">
    <text evidence="1">Belongs to the carbohydrate kinase pfkB family.</text>
</comment>
<keyword evidence="9 12" id="KW-0460">Magnesium</keyword>
<keyword evidence="10 12" id="KW-0630">Potassium</keyword>
<evidence type="ECO:0000313" key="15">
    <source>
        <dbReference type="Proteomes" id="UP001595886"/>
    </source>
</evidence>
<evidence type="ECO:0000256" key="8">
    <source>
        <dbReference type="ARBA" id="ARBA00022840"/>
    </source>
</evidence>
<dbReference type="PROSITE" id="PS00583">
    <property type="entry name" value="PFKB_KINASES_1"/>
    <property type="match status" value="1"/>
</dbReference>
<keyword evidence="8 12" id="KW-0067">ATP-binding</keyword>
<feature type="binding site" evidence="12">
    <location>
        <position position="268"/>
    </location>
    <ligand>
        <name>substrate</name>
    </ligand>
</feature>
<organism evidence="14 15">
    <name type="scientific">Dokdonella ginsengisoli</name>
    <dbReference type="NCBI Taxonomy" id="363846"/>
    <lineage>
        <taxon>Bacteria</taxon>
        <taxon>Pseudomonadati</taxon>
        <taxon>Pseudomonadota</taxon>
        <taxon>Gammaproteobacteria</taxon>
        <taxon>Lysobacterales</taxon>
        <taxon>Rhodanobacteraceae</taxon>
        <taxon>Dokdonella</taxon>
    </lineage>
</organism>
<feature type="binding site" evidence="12">
    <location>
        <position position="305"/>
    </location>
    <ligand>
        <name>K(+)</name>
        <dbReference type="ChEBI" id="CHEBI:29103"/>
    </ligand>
</feature>
<evidence type="ECO:0000256" key="2">
    <source>
        <dbReference type="ARBA" id="ARBA00012035"/>
    </source>
</evidence>
<evidence type="ECO:0000256" key="4">
    <source>
        <dbReference type="ARBA" id="ARBA00022679"/>
    </source>
</evidence>
<comment type="cofactor">
    <cofactor evidence="12">
        <name>Mg(2+)</name>
        <dbReference type="ChEBI" id="CHEBI:18420"/>
    </cofactor>
    <text evidence="12">Requires a divalent cation, most likely magnesium in vivo, as an electrophilic catalyst to aid phosphoryl group transfer. It is the chelate of the metal and the nucleotide that is the actual substrate.</text>
</comment>
<dbReference type="CDD" id="cd01174">
    <property type="entry name" value="ribokinase"/>
    <property type="match status" value="1"/>
</dbReference>
<dbReference type="GO" id="GO:0004747">
    <property type="term" value="F:ribokinase activity"/>
    <property type="evidence" value="ECO:0007669"/>
    <property type="project" value="UniProtKB-EC"/>
</dbReference>
<comment type="caution">
    <text evidence="12">Lacks conserved residue(s) required for the propagation of feature annotation.</text>
</comment>
<dbReference type="PANTHER" id="PTHR10584:SF166">
    <property type="entry name" value="RIBOKINASE"/>
    <property type="match status" value="1"/>
</dbReference>
<keyword evidence="15" id="KW-1185">Reference proteome</keyword>
<feature type="binding site" evidence="12">
    <location>
        <begin position="11"/>
        <end position="13"/>
    </location>
    <ligand>
        <name>substrate</name>
    </ligand>
</feature>
<dbReference type="PRINTS" id="PR00990">
    <property type="entry name" value="RIBOKINASE"/>
</dbReference>
<evidence type="ECO:0000256" key="7">
    <source>
        <dbReference type="ARBA" id="ARBA00022777"/>
    </source>
</evidence>
<comment type="catalytic activity">
    <reaction evidence="12">
        <text>D-ribose + ATP = D-ribose 5-phosphate + ADP + H(+)</text>
        <dbReference type="Rhea" id="RHEA:13697"/>
        <dbReference type="ChEBI" id="CHEBI:15378"/>
        <dbReference type="ChEBI" id="CHEBI:30616"/>
        <dbReference type="ChEBI" id="CHEBI:47013"/>
        <dbReference type="ChEBI" id="CHEBI:78346"/>
        <dbReference type="ChEBI" id="CHEBI:456216"/>
        <dbReference type="EC" id="2.7.1.15"/>
    </reaction>
</comment>
<dbReference type="InterPro" id="IPR011877">
    <property type="entry name" value="Ribokinase"/>
</dbReference>
<evidence type="ECO:0000313" key="14">
    <source>
        <dbReference type="EMBL" id="MFC4819028.1"/>
    </source>
</evidence>
<feature type="binding site" evidence="12">
    <location>
        <begin position="228"/>
        <end position="233"/>
    </location>
    <ligand>
        <name>ATP</name>
        <dbReference type="ChEBI" id="CHEBI:30616"/>
    </ligand>
</feature>
<comment type="activity regulation">
    <text evidence="12">Activated by a monovalent cation that binds near, but not in, the active site. The most likely occupant of the site in vivo is potassium. Ion binding induces a conformational change that may alter substrate affinity.</text>
</comment>
<dbReference type="HAMAP" id="MF_01987">
    <property type="entry name" value="Ribokinase"/>
    <property type="match status" value="1"/>
</dbReference>
<dbReference type="Pfam" id="PF00294">
    <property type="entry name" value="PfkB"/>
    <property type="match status" value="1"/>
</dbReference>
<evidence type="ECO:0000256" key="12">
    <source>
        <dbReference type="HAMAP-Rule" id="MF_01987"/>
    </source>
</evidence>
<sequence>MADVVVVGSYVQDHIWRLDRFPQPGETRRAAAFHTGPGGKGFNQAVACLRQGVASAFIGALGDDALGAVAQRFAADEQLPCRWQIHAERSTATSGIFVDRDGAPMNVVQLDANEALTPDFVHAQEDLFAGAKLLLLQLENDIAATRAALQAATRHGLLRLMNPAPVRAEFDADLLALCDLITPNETEFAQLLAQIAGVHVEAGSLASCDDAQLHALARRLGALTVVLTLGARGCFVSHADGERRGDTAVCYRLAPERVEAIDATGAGDAFSGALAAAIVRGQGRPFRAAVQHANRVAALSTERAGTAPVMPRYEDVERRFGAPG</sequence>
<dbReference type="Gene3D" id="3.40.1190.20">
    <property type="match status" value="1"/>
</dbReference>
<accession>A0ABV9QQN2</accession>
<dbReference type="SUPFAM" id="SSF53613">
    <property type="entry name" value="Ribokinase-like"/>
    <property type="match status" value="1"/>
</dbReference>
<evidence type="ECO:0000256" key="10">
    <source>
        <dbReference type="ARBA" id="ARBA00022958"/>
    </source>
</evidence>
<comment type="function">
    <text evidence="12">Catalyzes the phosphorylation of ribose at O-5 in a reaction requiring ATP and magnesium. The resulting D-ribose-5-phosphate can then be used either for sythesis of nucleotides, histidine, and tryptophan, or as a component of the pentose phosphate pathway.</text>
</comment>
<comment type="pathway">
    <text evidence="12">Carbohydrate metabolism; D-ribose degradation; D-ribose 5-phosphate from beta-D-ribopyranose: step 2/2.</text>
</comment>
<keyword evidence="4 12" id="KW-0808">Transferase</keyword>
<gene>
    <name evidence="12" type="primary">rbsK</name>
    <name evidence="14" type="ORF">ACFO6Q_01760</name>
</gene>
<dbReference type="InterPro" id="IPR029056">
    <property type="entry name" value="Ribokinase-like"/>
</dbReference>
<feature type="domain" description="Carbohydrate kinase PfkB" evidence="13">
    <location>
        <begin position="1"/>
        <end position="310"/>
    </location>
</feature>
<feature type="binding site" evidence="12">
    <location>
        <position position="264"/>
    </location>
    <ligand>
        <name>K(+)</name>
        <dbReference type="ChEBI" id="CHEBI:29103"/>
    </ligand>
</feature>
<feature type="binding site" evidence="12">
    <location>
        <begin position="267"/>
        <end position="268"/>
    </location>
    <ligand>
        <name>ATP</name>
        <dbReference type="ChEBI" id="CHEBI:30616"/>
    </ligand>
</feature>
<evidence type="ECO:0000256" key="5">
    <source>
        <dbReference type="ARBA" id="ARBA00022723"/>
    </source>
</evidence>
<comment type="similarity">
    <text evidence="12">Belongs to the carbohydrate kinase PfkB family. Ribokinase subfamily.</text>
</comment>
<feature type="binding site" evidence="12">
    <location>
        <position position="262"/>
    </location>
    <ligand>
        <name>K(+)</name>
        <dbReference type="ChEBI" id="CHEBI:29103"/>
    </ligand>
</feature>
<dbReference type="EMBL" id="JBHSHD010000002">
    <property type="protein sequence ID" value="MFC4819028.1"/>
    <property type="molecule type" value="Genomic_DNA"/>
</dbReference>
<comment type="subunit">
    <text evidence="12">Homodimer.</text>
</comment>
<evidence type="ECO:0000256" key="1">
    <source>
        <dbReference type="ARBA" id="ARBA00005380"/>
    </source>
</evidence>
<comment type="subcellular location">
    <subcellularLocation>
        <location evidence="12">Cytoplasm</location>
    </subcellularLocation>
</comment>
<evidence type="ECO:0000256" key="6">
    <source>
        <dbReference type="ARBA" id="ARBA00022741"/>
    </source>
</evidence>
<feature type="active site" description="Proton acceptor" evidence="12">
    <location>
        <position position="268"/>
    </location>
</feature>
<comment type="caution">
    <text evidence="14">The sequence shown here is derived from an EMBL/GenBank/DDBJ whole genome shotgun (WGS) entry which is preliminary data.</text>
</comment>
<feature type="binding site" evidence="12">
    <location>
        <position position="184"/>
    </location>
    <ligand>
        <name>ATP</name>
        <dbReference type="ChEBI" id="CHEBI:30616"/>
    </ligand>
</feature>
<dbReference type="EC" id="2.7.1.15" evidence="2 12"/>
<feature type="binding site" evidence="12">
    <location>
        <position position="300"/>
    </location>
    <ligand>
        <name>K(+)</name>
        <dbReference type="ChEBI" id="CHEBI:29103"/>
    </ligand>
</feature>
<keyword evidence="12" id="KW-0963">Cytoplasm</keyword>
<dbReference type="InterPro" id="IPR002173">
    <property type="entry name" value="Carboh/pur_kinase_PfkB_CS"/>
</dbReference>
<dbReference type="RefSeq" id="WP_380018764.1">
    <property type="nucleotide sequence ID" value="NZ_JBHSHD010000002.1"/>
</dbReference>
<keyword evidence="11 12" id="KW-0119">Carbohydrate metabolism</keyword>
<keyword evidence="5 12" id="KW-0479">Metal-binding</keyword>
<evidence type="ECO:0000259" key="13">
    <source>
        <dbReference type="Pfam" id="PF00294"/>
    </source>
</evidence>
<evidence type="ECO:0000256" key="11">
    <source>
        <dbReference type="ARBA" id="ARBA00023277"/>
    </source>
</evidence>